<name>A0A3D8I8N6_9HELI</name>
<dbReference type="PANTHER" id="PTHR32439:SF9">
    <property type="entry name" value="BLR3264 PROTEIN"/>
    <property type="match status" value="1"/>
</dbReference>
<keyword evidence="1" id="KW-0004">4Fe-4S</keyword>
<evidence type="ECO:0000313" key="9">
    <source>
        <dbReference type="EMBL" id="RDU61530.1"/>
    </source>
</evidence>
<dbReference type="InterPro" id="IPR005117">
    <property type="entry name" value="NiRdtase/SiRdtase_haem-b_fer"/>
</dbReference>
<evidence type="ECO:0000313" key="10">
    <source>
        <dbReference type="Proteomes" id="UP000256650"/>
    </source>
</evidence>
<feature type="domain" description="Nitrite/Sulfite reductase ferredoxin-like" evidence="8">
    <location>
        <begin position="317"/>
        <end position="380"/>
    </location>
</feature>
<feature type="domain" description="Nitrite/Sulfite reductase ferredoxin-like" evidence="8">
    <location>
        <begin position="45"/>
        <end position="111"/>
    </location>
</feature>
<dbReference type="Gene3D" id="3.30.413.10">
    <property type="entry name" value="Sulfite Reductase Hemoprotein, domain 1"/>
    <property type="match status" value="2"/>
</dbReference>
<evidence type="ECO:0000256" key="1">
    <source>
        <dbReference type="ARBA" id="ARBA00022485"/>
    </source>
</evidence>
<dbReference type="InterPro" id="IPR006066">
    <property type="entry name" value="NO2/SO3_Rdtase_FeS/sirohaem_BS"/>
</dbReference>
<evidence type="ECO:0000256" key="6">
    <source>
        <dbReference type="ARBA" id="ARBA00023014"/>
    </source>
</evidence>
<dbReference type="PRINTS" id="PR00397">
    <property type="entry name" value="SIROHAEM"/>
</dbReference>
<feature type="domain" description="Nitrite/sulphite reductase 4Fe-4S" evidence="7">
    <location>
        <begin position="396"/>
        <end position="537"/>
    </location>
</feature>
<keyword evidence="2" id="KW-0349">Heme</keyword>
<dbReference type="EMBL" id="NXLS01000016">
    <property type="protein sequence ID" value="RDU61530.1"/>
    <property type="molecule type" value="Genomic_DNA"/>
</dbReference>
<dbReference type="GO" id="GO:0016491">
    <property type="term" value="F:oxidoreductase activity"/>
    <property type="evidence" value="ECO:0007669"/>
    <property type="project" value="UniProtKB-KW"/>
</dbReference>
<dbReference type="InterPro" id="IPR045854">
    <property type="entry name" value="NO2/SO3_Rdtase_4Fe4S_sf"/>
</dbReference>
<dbReference type="RefSeq" id="WP_115552302.1">
    <property type="nucleotide sequence ID" value="NZ_CAOTNJ010000034.1"/>
</dbReference>
<dbReference type="PANTHER" id="PTHR32439">
    <property type="entry name" value="FERREDOXIN--NITRITE REDUCTASE, CHLOROPLASTIC"/>
    <property type="match status" value="1"/>
</dbReference>
<dbReference type="SUPFAM" id="SSF55124">
    <property type="entry name" value="Nitrite/Sulfite reductase N-terminal domain-like"/>
    <property type="match status" value="2"/>
</dbReference>
<evidence type="ECO:0000256" key="4">
    <source>
        <dbReference type="ARBA" id="ARBA00023002"/>
    </source>
</evidence>
<dbReference type="Pfam" id="PF03460">
    <property type="entry name" value="NIR_SIR_ferr"/>
    <property type="match status" value="2"/>
</dbReference>
<accession>A0A3D8I8N6</accession>
<dbReference type="InterPro" id="IPR006067">
    <property type="entry name" value="NO2/SO3_Rdtase_4Fe4S_dom"/>
</dbReference>
<dbReference type="Gene3D" id="3.90.480.10">
    <property type="entry name" value="Sulfite Reductase Hemoprotein,Domain 2"/>
    <property type="match status" value="1"/>
</dbReference>
<dbReference type="InterPro" id="IPR051329">
    <property type="entry name" value="NIR_SIR_4Fe-4S"/>
</dbReference>
<evidence type="ECO:0000256" key="5">
    <source>
        <dbReference type="ARBA" id="ARBA00023004"/>
    </source>
</evidence>
<keyword evidence="6" id="KW-0411">Iron-sulfur</keyword>
<dbReference type="SUPFAM" id="SSF56014">
    <property type="entry name" value="Nitrite and sulphite reductase 4Fe-4S domain-like"/>
    <property type="match status" value="2"/>
</dbReference>
<dbReference type="GO" id="GO:0046872">
    <property type="term" value="F:metal ion binding"/>
    <property type="evidence" value="ECO:0007669"/>
    <property type="project" value="UniProtKB-KW"/>
</dbReference>
<dbReference type="GeneID" id="82536455"/>
<feature type="domain" description="Nitrite/sulphite reductase 4Fe-4S" evidence="7">
    <location>
        <begin position="121"/>
        <end position="270"/>
    </location>
</feature>
<dbReference type="Proteomes" id="UP000256650">
    <property type="component" value="Unassembled WGS sequence"/>
</dbReference>
<dbReference type="OrthoDB" id="9803707at2"/>
<sequence length="574" mass="64890">MSYYTIPNSVLENDFNFLSKSCEDFKNGKLDEVTFKAIRVPYGIYEQREKNTYMVRIKTHGGQITPKQLLGISKLAQNYANQSLHITTRGGIQLHYVDFENLCLVTQELHKLRLSGRGSGGNCVRGIVGDALSGIAKDDVFDIQPYANAITERMLALKDSFNLPRKFKISFSSSKADRATATITDVGFIATKKGNRKGFIVYIAGGMGSKSRLGYKITDFLPAKECFLFAQAVKQVFDKYGNRENKHSARLRFLADKIGIEELTKRIEQEKQLIQKSQKDWEIKVSKSFIKLPKLEHKALPKMTKEEKLWWNRFVREQKQSGYFYAKVPLTLGDIPYKSAEKLANILKSVNSHCIAFGQNQNLYVRNLSAEQMLTLYPILTEFSPQSKQATILGDMVACTGAATCQLGIARPRGAVQEIEKYLLKSKIDLDALQDFRIQLSGCPNSCGNHFTANLGFFGKIQRQGGIPYPAYNVVTGGVVEEGKTRFAKKITQIAAFYLPEFVYKVLTRFLEVKKQFKTFESWVDSSGEEEIIKIAESFAKIPNFSENPKPYYDWSSEELFSVSLKKNGIGEEN</sequence>
<dbReference type="GO" id="GO:0020037">
    <property type="term" value="F:heme binding"/>
    <property type="evidence" value="ECO:0007669"/>
    <property type="project" value="InterPro"/>
</dbReference>
<gene>
    <name evidence="9" type="ORF">CQA43_09200</name>
</gene>
<organism evidence="9 10">
    <name type="scientific">Helicobacter ganmani</name>
    <dbReference type="NCBI Taxonomy" id="60246"/>
    <lineage>
        <taxon>Bacteria</taxon>
        <taxon>Pseudomonadati</taxon>
        <taxon>Campylobacterota</taxon>
        <taxon>Epsilonproteobacteria</taxon>
        <taxon>Campylobacterales</taxon>
        <taxon>Helicobacteraceae</taxon>
        <taxon>Helicobacter</taxon>
    </lineage>
</organism>
<keyword evidence="10" id="KW-1185">Reference proteome</keyword>
<proteinExistence type="predicted"/>
<reference evidence="9 10" key="1">
    <citation type="submission" date="2018-04" db="EMBL/GenBank/DDBJ databases">
        <title>Novel Campyloabacter and Helicobacter Species and Strains.</title>
        <authorList>
            <person name="Mannion A.J."/>
            <person name="Shen Z."/>
            <person name="Fox J.G."/>
        </authorList>
    </citation>
    <scope>NUCLEOTIDE SEQUENCE [LARGE SCALE GENOMIC DNA]</scope>
    <source>
        <strain evidence="9 10">MIT 99-5101</strain>
    </source>
</reference>
<dbReference type="GO" id="GO:0051539">
    <property type="term" value="F:4 iron, 4 sulfur cluster binding"/>
    <property type="evidence" value="ECO:0007669"/>
    <property type="project" value="UniProtKB-KW"/>
</dbReference>
<evidence type="ECO:0000259" key="7">
    <source>
        <dbReference type="Pfam" id="PF01077"/>
    </source>
</evidence>
<evidence type="ECO:0000256" key="2">
    <source>
        <dbReference type="ARBA" id="ARBA00022617"/>
    </source>
</evidence>
<evidence type="ECO:0000259" key="8">
    <source>
        <dbReference type="Pfam" id="PF03460"/>
    </source>
</evidence>
<dbReference type="Pfam" id="PF01077">
    <property type="entry name" value="NIR_SIR"/>
    <property type="match status" value="2"/>
</dbReference>
<dbReference type="AlphaFoldDB" id="A0A3D8I8N6"/>
<keyword evidence="3" id="KW-0479">Metal-binding</keyword>
<keyword evidence="5" id="KW-0408">Iron</keyword>
<evidence type="ECO:0000256" key="3">
    <source>
        <dbReference type="ARBA" id="ARBA00022723"/>
    </source>
</evidence>
<keyword evidence="4" id="KW-0560">Oxidoreductase</keyword>
<protein>
    <submittedName>
        <fullName evidence="9">Sulfite reductase subunit beta (Hemoprotein)</fullName>
    </submittedName>
</protein>
<comment type="caution">
    <text evidence="9">The sequence shown here is derived from an EMBL/GenBank/DDBJ whole genome shotgun (WGS) entry which is preliminary data.</text>
</comment>
<dbReference type="InterPro" id="IPR036136">
    <property type="entry name" value="Nit/Sulf_reduc_fer-like_dom_sf"/>
</dbReference>